<dbReference type="Proteomes" id="UP000186465">
    <property type="component" value="Unassembled WGS sequence"/>
</dbReference>
<gene>
    <name evidence="1" type="ORF">BM477_04960</name>
</gene>
<evidence type="ECO:0000313" key="1">
    <source>
        <dbReference type="EMBL" id="OKL49331.1"/>
    </source>
</evidence>
<accession>A0A1Q5PP20</accession>
<dbReference type="AlphaFoldDB" id="A0A1Q5PP20"/>
<dbReference type="EMBL" id="MPDM01000004">
    <property type="protein sequence ID" value="OKL49331.1"/>
    <property type="molecule type" value="Genomic_DNA"/>
</dbReference>
<name>A0A1Q5PP20_9ACTO</name>
<sequence>MLFNLFKRRPQGPDFSDIKSLEDARTAAKSGRLRAIFIVPQLLGGVENPANVLYVPDSVAGLKDRADDAVFAAAQAGKVARYECTPQYEGDSFVPVALQIEALDSAGNAVVSHRIGIWGTGREE</sequence>
<organism evidence="1 2">
    <name type="scientific">Boudabousia marimammalium</name>
    <dbReference type="NCBI Taxonomy" id="156892"/>
    <lineage>
        <taxon>Bacteria</taxon>
        <taxon>Bacillati</taxon>
        <taxon>Actinomycetota</taxon>
        <taxon>Actinomycetes</taxon>
        <taxon>Actinomycetales</taxon>
        <taxon>Actinomycetaceae</taxon>
        <taxon>Boudabousia</taxon>
    </lineage>
</organism>
<protein>
    <submittedName>
        <fullName evidence="1">Uncharacterized protein</fullName>
    </submittedName>
</protein>
<proteinExistence type="predicted"/>
<reference evidence="2" key="1">
    <citation type="submission" date="2016-11" db="EMBL/GenBank/DDBJ databases">
        <title>Actinomyces gypaetusis sp. nov. isolated from Gypaetus barbatus in Qinghai Tibet Plateau China.</title>
        <authorList>
            <person name="Meng X."/>
        </authorList>
    </citation>
    <scope>NUCLEOTIDE SEQUENCE [LARGE SCALE GENOMIC DNA]</scope>
    <source>
        <strain evidence="2">DSM 15383</strain>
    </source>
</reference>
<comment type="caution">
    <text evidence="1">The sequence shown here is derived from an EMBL/GenBank/DDBJ whole genome shotgun (WGS) entry which is preliminary data.</text>
</comment>
<evidence type="ECO:0000313" key="2">
    <source>
        <dbReference type="Proteomes" id="UP000186465"/>
    </source>
</evidence>
<keyword evidence="2" id="KW-1185">Reference proteome</keyword>